<organism evidence="1 2">
    <name type="scientific">Burkholderia anthina</name>
    <dbReference type="NCBI Taxonomy" id="179879"/>
    <lineage>
        <taxon>Bacteria</taxon>
        <taxon>Pseudomonadati</taxon>
        <taxon>Pseudomonadota</taxon>
        <taxon>Betaproteobacteria</taxon>
        <taxon>Burkholderiales</taxon>
        <taxon>Burkholderiaceae</taxon>
        <taxon>Burkholderia</taxon>
        <taxon>Burkholderia cepacia complex</taxon>
    </lineage>
</organism>
<name>A0ABS2B663_9BURK</name>
<evidence type="ECO:0000313" key="1">
    <source>
        <dbReference type="EMBL" id="MBM2768415.1"/>
    </source>
</evidence>
<keyword evidence="2" id="KW-1185">Reference proteome</keyword>
<gene>
    <name evidence="1" type="ORF">JQK92_18530</name>
</gene>
<dbReference type="Proteomes" id="UP000755577">
    <property type="component" value="Unassembled WGS sequence"/>
</dbReference>
<sequence length="553" mass="60652">MGSLLLDRNTGEEMWNPPNGLSGAVSFASSGYFANAAERQARYDPRVAVVSPFGNISTKGCDVTAEEARRRGWGSVHSASYHATLAWLEHQLNNPARSGTPFGAWAEGDPTGETFTVTPIIGTPPRLYGAHGRAADAIHAASEEFKKFCEFRYPVYAIGYNWLQSNLDSARDVIEGIECVDNKRRKTSRLMGIKEICAENKVKKAIVITHSMGGLVMRMASVIAGHADLMYGVIHGAQPATGAPIAARRFRAGAQGENAIINQVLVGRNGLEFTAITANAPGPLELLPMPDYHDYEPWWIVRNLRREEILRLPKPGDTLSLYTSQQWYGLVPRQTDAVLDPAGIVKKRLVVNGPAMTVQKQFQMMMRAVVERQTALVNKYHPKTYAFYGNGPIRQAADPATTSVSTSQQSKHREVSASREKLLTFGRIFWRGDFPAGITEADLLGAQLMSDNAKGQVRIRVKDQVYTIEAEMMTPNFAAERGLIFGDGTVPVWSGEAVARGLKEGVRGGKAEGVQIAFDQNGFDHQACFNHPWARWATLYSMVKIAKAINASA</sequence>
<evidence type="ECO:0008006" key="3">
    <source>
        <dbReference type="Google" id="ProtNLM"/>
    </source>
</evidence>
<evidence type="ECO:0000313" key="2">
    <source>
        <dbReference type="Proteomes" id="UP000755577"/>
    </source>
</evidence>
<comment type="caution">
    <text evidence="1">The sequence shown here is derived from an EMBL/GenBank/DDBJ whole genome shotgun (WGS) entry which is preliminary data.</text>
</comment>
<proteinExistence type="predicted"/>
<dbReference type="EMBL" id="JAFCIQ010000013">
    <property type="protein sequence ID" value="MBM2768415.1"/>
    <property type="molecule type" value="Genomic_DNA"/>
</dbReference>
<dbReference type="Gene3D" id="3.40.50.1820">
    <property type="entry name" value="alpha/beta hydrolase"/>
    <property type="match status" value="1"/>
</dbReference>
<accession>A0ABS2B663</accession>
<reference evidence="1 2" key="1">
    <citation type="submission" date="2021-02" db="EMBL/GenBank/DDBJ databases">
        <title>Draft genome of the type strains Burkholderia anthina DSM16086.</title>
        <authorList>
            <person name="Hertel R."/>
            <person name="Meissner J."/>
            <person name="Poehlein A."/>
            <person name="Daniel R."/>
            <person name="Commichau F.M."/>
        </authorList>
    </citation>
    <scope>NUCLEOTIDE SEQUENCE [LARGE SCALE GENOMIC DNA]</scope>
    <source>
        <strain evidence="1 2">DSM 16086</strain>
    </source>
</reference>
<protein>
    <recommendedName>
        <fullName evidence="3">Alpha/beta hydrolase</fullName>
    </recommendedName>
</protein>
<dbReference type="SUPFAM" id="SSF53474">
    <property type="entry name" value="alpha/beta-Hydrolases"/>
    <property type="match status" value="1"/>
</dbReference>
<dbReference type="InterPro" id="IPR029058">
    <property type="entry name" value="AB_hydrolase_fold"/>
</dbReference>